<dbReference type="SUPFAM" id="SSF50998">
    <property type="entry name" value="Quinoprotein alcohol dehydrogenase-like"/>
    <property type="match status" value="1"/>
</dbReference>
<dbReference type="AlphaFoldDB" id="A0A7V4DXQ1"/>
<organism evidence="5">
    <name type="scientific">Dictyoglomus thermophilum</name>
    <dbReference type="NCBI Taxonomy" id="14"/>
    <lineage>
        <taxon>Bacteria</taxon>
        <taxon>Pseudomonadati</taxon>
        <taxon>Dictyoglomota</taxon>
        <taxon>Dictyoglomia</taxon>
        <taxon>Dictyoglomales</taxon>
        <taxon>Dictyoglomaceae</taxon>
        <taxon>Dictyoglomus</taxon>
    </lineage>
</organism>
<keyword evidence="3" id="KW-0560">Oxidoreductase</keyword>
<dbReference type="InterPro" id="IPR018391">
    <property type="entry name" value="PQQ_b-propeller_rpt"/>
</dbReference>
<reference evidence="5" key="1">
    <citation type="journal article" date="2020" name="mSystems">
        <title>Genome- and Community-Level Interaction Insights into Carbon Utilization and Element Cycling Functions of Hydrothermarchaeota in Hydrothermal Sediment.</title>
        <authorList>
            <person name="Zhou Z."/>
            <person name="Liu Y."/>
            <person name="Xu W."/>
            <person name="Pan J."/>
            <person name="Luo Z.H."/>
            <person name="Li M."/>
        </authorList>
    </citation>
    <scope>NUCLEOTIDE SEQUENCE [LARGE SCALE GENOMIC DNA]</scope>
    <source>
        <strain evidence="5">SpSt-70</strain>
    </source>
</reference>
<dbReference type="InterPro" id="IPR011047">
    <property type="entry name" value="Quinoprotein_ADH-like_sf"/>
</dbReference>
<dbReference type="PANTHER" id="PTHR32303:SF10">
    <property type="entry name" value="OUTER MEMBRANE PROTEIN ASSEMBLY FACTOR BAMB"/>
    <property type="match status" value="1"/>
</dbReference>
<comment type="cofactor">
    <cofactor evidence="1">
        <name>pyrroloquinoline quinone</name>
        <dbReference type="ChEBI" id="CHEBI:58442"/>
    </cofactor>
</comment>
<evidence type="ECO:0000259" key="4">
    <source>
        <dbReference type="Pfam" id="PF13360"/>
    </source>
</evidence>
<dbReference type="RefSeq" id="WP_149122722.1">
    <property type="nucleotide sequence ID" value="NZ_VTFL01000002.1"/>
</dbReference>
<evidence type="ECO:0000313" key="5">
    <source>
        <dbReference type="EMBL" id="HGK23163.1"/>
    </source>
</evidence>
<dbReference type="Gene3D" id="2.40.10.480">
    <property type="match status" value="1"/>
</dbReference>
<dbReference type="Pfam" id="PF13360">
    <property type="entry name" value="PQQ_2"/>
    <property type="match status" value="1"/>
</dbReference>
<feature type="domain" description="Pyrrolo-quinoline quinone repeat" evidence="4">
    <location>
        <begin position="122"/>
        <end position="246"/>
    </location>
</feature>
<evidence type="ECO:0000256" key="1">
    <source>
        <dbReference type="ARBA" id="ARBA00001931"/>
    </source>
</evidence>
<dbReference type="SMART" id="SM00564">
    <property type="entry name" value="PQQ"/>
    <property type="match status" value="5"/>
</dbReference>
<dbReference type="InterPro" id="IPR002372">
    <property type="entry name" value="PQQ_rpt_dom"/>
</dbReference>
<dbReference type="Gene3D" id="2.130.10.10">
    <property type="entry name" value="YVTN repeat-like/Quinoprotein amine dehydrogenase"/>
    <property type="match status" value="1"/>
</dbReference>
<accession>A0A7V4DXQ1</accession>
<comment type="similarity">
    <text evidence="2">Belongs to the bacterial PQQ dehydrogenase family.</text>
</comment>
<evidence type="ECO:0000256" key="3">
    <source>
        <dbReference type="ARBA" id="ARBA00023002"/>
    </source>
</evidence>
<dbReference type="InterPro" id="IPR015943">
    <property type="entry name" value="WD40/YVTN_repeat-like_dom_sf"/>
</dbReference>
<dbReference type="PANTHER" id="PTHR32303">
    <property type="entry name" value="QUINOPROTEIN ALCOHOL DEHYDROGENASE (CYTOCHROME C)"/>
    <property type="match status" value="1"/>
</dbReference>
<comment type="caution">
    <text evidence="5">The sequence shown here is derived from an EMBL/GenBank/DDBJ whole genome shotgun (WGS) entry which is preliminary data.</text>
</comment>
<protein>
    <submittedName>
        <fullName evidence="5">Cell surface protein</fullName>
    </submittedName>
</protein>
<dbReference type="EMBL" id="DTDV01000006">
    <property type="protein sequence ID" value="HGK23163.1"/>
    <property type="molecule type" value="Genomic_DNA"/>
</dbReference>
<dbReference type="PROSITE" id="PS51257">
    <property type="entry name" value="PROKAR_LIPOPROTEIN"/>
    <property type="match status" value="1"/>
</dbReference>
<dbReference type="InterPro" id="IPR013783">
    <property type="entry name" value="Ig-like_fold"/>
</dbReference>
<gene>
    <name evidence="5" type="ORF">ENU78_01725</name>
</gene>
<dbReference type="Pfam" id="PF17957">
    <property type="entry name" value="Big_7"/>
    <property type="match status" value="2"/>
</dbReference>
<evidence type="ECO:0000256" key="2">
    <source>
        <dbReference type="ARBA" id="ARBA00008156"/>
    </source>
</evidence>
<sequence>MRRSVFNFLILILLFLFYGCAPKDTQPPTVSILSPADGETVSKTITITVEAIDDKGISKVELYIDSKKIIEKTKAPYTYTWDTTQYDEGLYLISAKAIDLAGNSSISKIIRIFVSNMDKLKWAYQTEWSITSSPAIGSDGTIYVGDWDRYLYAINPDGTLKWKYETEDRIHSSPAIGQDGTIYVGSEDGNLYAINPDGTLKWKYKTENEIHSSPAIGPDGTIYVGSNDHNLYAINPDGTLKWKYETEDHINSSPAIGSDETIYVGSWDNYLYAINPDGTLKWKYKTGDFINSSPTLGNKTVYVGSDDGYLYAINSTSYGLAKSVWPKFRCNYQNTGYLAQIVDIILPTVSITYPTDGATLTGTITIEATATDNLHVSRVEFYIDDELKYIDNLPPYAYTWNTNLCSNGEHTLMVKAYDEAENKRSISIRVNVNN</sequence>
<dbReference type="Gene3D" id="2.60.40.10">
    <property type="entry name" value="Immunoglobulins"/>
    <property type="match status" value="2"/>
</dbReference>
<dbReference type="GO" id="GO:0016491">
    <property type="term" value="F:oxidoreductase activity"/>
    <property type="evidence" value="ECO:0007669"/>
    <property type="project" value="UniProtKB-KW"/>
</dbReference>
<proteinExistence type="inferred from homology"/>
<name>A0A7V4DXQ1_DICTH</name>